<evidence type="ECO:0000313" key="1">
    <source>
        <dbReference type="EMBL" id="TMP49587.1"/>
    </source>
</evidence>
<feature type="non-terminal residue" evidence="1">
    <location>
        <position position="88"/>
    </location>
</feature>
<gene>
    <name evidence="1" type="ORF">CWB96_23105</name>
</gene>
<accession>A0A5S3XC01</accession>
<name>A0A5S3XC01_9GAMM</name>
<reference evidence="2" key="2">
    <citation type="submission" date="2019-06" db="EMBL/GenBank/DDBJ databases">
        <title>Co-occurence of chitin degradation, pigmentation and bioactivity in marine Pseudoalteromonas.</title>
        <authorList>
            <person name="Sonnenschein E.C."/>
            <person name="Bech P.K."/>
        </authorList>
    </citation>
    <scope>NUCLEOTIDE SEQUENCE [LARGE SCALE GENOMIC DNA]</scope>
    <source>
        <strain evidence="2">S2231</strain>
    </source>
</reference>
<evidence type="ECO:0000313" key="2">
    <source>
        <dbReference type="Proteomes" id="UP000307706"/>
    </source>
</evidence>
<sequence>EFEFDQNKLHKLAYSMRKLLSHGGLLKFVHGGDYHAFNPDVVCTLKVAVRSGNYEDYRLYADLVTQRPVTNVRDMFAVNTEQKAIAIY</sequence>
<feature type="non-terminal residue" evidence="1">
    <location>
        <position position="1"/>
    </location>
</feature>
<dbReference type="RefSeq" id="WP_138637275.1">
    <property type="nucleotide sequence ID" value="NZ_PNCL01000362.1"/>
</dbReference>
<protein>
    <submittedName>
        <fullName evidence="1">Uncharacterized protein</fullName>
    </submittedName>
</protein>
<dbReference type="Gene3D" id="3.20.20.70">
    <property type="entry name" value="Aldolase class I"/>
    <property type="match status" value="1"/>
</dbReference>
<dbReference type="Proteomes" id="UP000307706">
    <property type="component" value="Unassembled WGS sequence"/>
</dbReference>
<dbReference type="AlphaFoldDB" id="A0A5S3XC01"/>
<dbReference type="SUPFAM" id="SSF51395">
    <property type="entry name" value="FMN-linked oxidoreductases"/>
    <property type="match status" value="1"/>
</dbReference>
<comment type="caution">
    <text evidence="1">The sequence shown here is derived from an EMBL/GenBank/DDBJ whole genome shotgun (WGS) entry which is preliminary data.</text>
</comment>
<proteinExistence type="predicted"/>
<organism evidence="1 2">
    <name type="scientific">Pseudoalteromonas citrea</name>
    <dbReference type="NCBI Taxonomy" id="43655"/>
    <lineage>
        <taxon>Bacteria</taxon>
        <taxon>Pseudomonadati</taxon>
        <taxon>Pseudomonadota</taxon>
        <taxon>Gammaproteobacteria</taxon>
        <taxon>Alteromonadales</taxon>
        <taxon>Pseudoalteromonadaceae</taxon>
        <taxon>Pseudoalteromonas</taxon>
    </lineage>
</organism>
<dbReference type="InterPro" id="IPR013785">
    <property type="entry name" value="Aldolase_TIM"/>
</dbReference>
<reference evidence="1 2" key="1">
    <citation type="submission" date="2017-12" db="EMBL/GenBank/DDBJ databases">
        <authorList>
            <person name="Paulsen S."/>
            <person name="Gram L.K."/>
        </authorList>
    </citation>
    <scope>NUCLEOTIDE SEQUENCE [LARGE SCALE GENOMIC DNA]</scope>
    <source>
        <strain evidence="1 2">S2231</strain>
    </source>
</reference>
<dbReference type="EMBL" id="PNCL01000362">
    <property type="protein sequence ID" value="TMP49587.1"/>
    <property type="molecule type" value="Genomic_DNA"/>
</dbReference>